<feature type="region of interest" description="Disordered" evidence="1">
    <location>
        <begin position="1"/>
        <end position="41"/>
    </location>
</feature>
<proteinExistence type="predicted"/>
<reference evidence="2 3" key="1">
    <citation type="journal article" date="2021" name="bioRxiv">
        <title>Chromosome-scale and haplotype-resolved genome assembly of a tetraploid potato cultivar.</title>
        <authorList>
            <person name="Sun H."/>
            <person name="Jiao W.-B."/>
            <person name="Krause K."/>
            <person name="Campoy J.A."/>
            <person name="Goel M."/>
            <person name="Folz-Donahue K."/>
            <person name="Kukat C."/>
            <person name="Huettel B."/>
            <person name="Schneeberger K."/>
        </authorList>
    </citation>
    <scope>NUCLEOTIDE SEQUENCE [LARGE SCALE GENOMIC DNA]</scope>
    <source>
        <strain evidence="2">SolTubOtavaFocal</strain>
        <tissue evidence="2">Leaves</tissue>
    </source>
</reference>
<comment type="caution">
    <text evidence="2">The sequence shown here is derived from an EMBL/GenBank/DDBJ whole genome shotgun (WGS) entry which is preliminary data.</text>
</comment>
<dbReference type="Proteomes" id="UP000826656">
    <property type="component" value="Unassembled WGS sequence"/>
</dbReference>
<evidence type="ECO:0000313" key="2">
    <source>
        <dbReference type="EMBL" id="KAH0754501.1"/>
    </source>
</evidence>
<dbReference type="EMBL" id="JAIVGD010000018">
    <property type="protein sequence ID" value="KAH0754501.1"/>
    <property type="molecule type" value="Genomic_DNA"/>
</dbReference>
<keyword evidence="3" id="KW-1185">Reference proteome</keyword>
<name>A0ABQ7URL2_SOLTU</name>
<evidence type="ECO:0000313" key="3">
    <source>
        <dbReference type="Proteomes" id="UP000826656"/>
    </source>
</evidence>
<sequence>MAVKGSEVQFGAGERGWSSKNKKWGGEFRRRTKRGGVSNKKNEVVQRWLKAARGGGVWGRRNGGVASS</sequence>
<organism evidence="2 3">
    <name type="scientific">Solanum tuberosum</name>
    <name type="common">Potato</name>
    <dbReference type="NCBI Taxonomy" id="4113"/>
    <lineage>
        <taxon>Eukaryota</taxon>
        <taxon>Viridiplantae</taxon>
        <taxon>Streptophyta</taxon>
        <taxon>Embryophyta</taxon>
        <taxon>Tracheophyta</taxon>
        <taxon>Spermatophyta</taxon>
        <taxon>Magnoliopsida</taxon>
        <taxon>eudicotyledons</taxon>
        <taxon>Gunneridae</taxon>
        <taxon>Pentapetalae</taxon>
        <taxon>asterids</taxon>
        <taxon>lamiids</taxon>
        <taxon>Solanales</taxon>
        <taxon>Solanaceae</taxon>
        <taxon>Solanoideae</taxon>
        <taxon>Solaneae</taxon>
        <taxon>Solanum</taxon>
    </lineage>
</organism>
<evidence type="ECO:0000256" key="1">
    <source>
        <dbReference type="SAM" id="MobiDB-lite"/>
    </source>
</evidence>
<gene>
    <name evidence="2" type="ORF">KY290_024771</name>
</gene>
<accession>A0ABQ7URL2</accession>
<protein>
    <submittedName>
        <fullName evidence="2">Uncharacterized protein</fullName>
    </submittedName>
</protein>